<organism evidence="1 2">
    <name type="scientific">Pistacia integerrima</name>
    <dbReference type="NCBI Taxonomy" id="434235"/>
    <lineage>
        <taxon>Eukaryota</taxon>
        <taxon>Viridiplantae</taxon>
        <taxon>Streptophyta</taxon>
        <taxon>Embryophyta</taxon>
        <taxon>Tracheophyta</taxon>
        <taxon>Spermatophyta</taxon>
        <taxon>Magnoliopsida</taxon>
        <taxon>eudicotyledons</taxon>
        <taxon>Gunneridae</taxon>
        <taxon>Pentapetalae</taxon>
        <taxon>rosids</taxon>
        <taxon>malvids</taxon>
        <taxon>Sapindales</taxon>
        <taxon>Anacardiaceae</taxon>
        <taxon>Pistacia</taxon>
    </lineage>
</organism>
<dbReference type="Proteomes" id="UP001163603">
    <property type="component" value="Chromosome 7"/>
</dbReference>
<evidence type="ECO:0000313" key="2">
    <source>
        <dbReference type="Proteomes" id="UP001163603"/>
    </source>
</evidence>
<proteinExistence type="predicted"/>
<reference evidence="2" key="1">
    <citation type="journal article" date="2023" name="G3 (Bethesda)">
        <title>Genome assembly and association tests identify interacting loci associated with vigor, precocity, and sex in interspecific pistachio rootstocks.</title>
        <authorList>
            <person name="Palmer W."/>
            <person name="Jacygrad E."/>
            <person name="Sagayaradj S."/>
            <person name="Cavanaugh K."/>
            <person name="Han R."/>
            <person name="Bertier L."/>
            <person name="Beede B."/>
            <person name="Kafkas S."/>
            <person name="Golino D."/>
            <person name="Preece J."/>
            <person name="Michelmore R."/>
        </authorList>
    </citation>
    <scope>NUCLEOTIDE SEQUENCE [LARGE SCALE GENOMIC DNA]</scope>
</reference>
<dbReference type="EMBL" id="CM047742">
    <property type="protein sequence ID" value="KAJ0035667.1"/>
    <property type="molecule type" value="Genomic_DNA"/>
</dbReference>
<name>A0ACC0YIG3_9ROSI</name>
<gene>
    <name evidence="1" type="ORF">Pint_24560</name>
</gene>
<accession>A0ACC0YIG3</accession>
<protein>
    <submittedName>
        <fullName evidence="1">Uncharacterized protein</fullName>
    </submittedName>
</protein>
<evidence type="ECO:0000313" key="1">
    <source>
        <dbReference type="EMBL" id="KAJ0035667.1"/>
    </source>
</evidence>
<keyword evidence="2" id="KW-1185">Reference proteome</keyword>
<comment type="caution">
    <text evidence="1">The sequence shown here is derived from an EMBL/GenBank/DDBJ whole genome shotgun (WGS) entry which is preliminary data.</text>
</comment>
<sequence>MVKMEENFELEGETHYCKGDEEDINPDTDLSYIDEKVQIVLGHHLKAFDGAVSVDNLGKWHTMEVAGAKFGPYGSFLPTHERLPSTQVCRKTPQRDSSALRSQYNFSMEGASQDLKPTSNAPLSARVAIASCSDHSLLNSGMLPGGVSVKHHLPISSQVAEKFKLKAGSPNKSENLTNQRILRVRIKVSSDKMAHKSAAINSGLGIENSPSSSLGNSAEVNGGRDPVPRETAEESPTSILEVMTSFAVPEGVLISPLHESLLCLIGKDSKDWEPVPPLRSRQEHSTLLADDSFANMRDGKVLKEKKTKLVGKSGRPGALKHMTDMKHESNTTSLPKKEFEIETLGCKEINSNSLRCTPLANSICFFDSVKGTGSASEILEEANKDGRCNILFSSNLGMEDSLESISGQDSGGSQKNSKSGLVERVWERGGVCSQNGVSHYHMQNGRCKDNKAIAPSKSHSDGSKSIEVAIAPRKQKVDRKLPNNVRDKTDEYGVRTNPFIEGKKSNGNQRRGKAFALSVKQSSRNGTGMAPKDTTATYDASTCKSKKQKLKLGKDMNKDKNFGHDFADANLEKSKNPLERQSGGRPKDFGPNNLEVELKHDALLDKSWENSSGKEVSNHAMHGPFVNNAPFEGPCNLESRHGTESVAAVVNPILIEENWVCCDSCEKWRLLPIGTKPEQFPDDWLCSMLNWLPGMNRCDISEEETTKAVRALYQLSVIEGQNSIQNYGNVTASVTTLAHGRQHDQSHRSLSSVSIRGKKNNGMKEIPKADGSDGIQTSKSTKNKLRDSVKSRSINEMNQPLPESKIMKKPNSLHFNMSCNLNAGKDKCKSKEKQMNGGDAKQLNIKNKRSADQHDYATLKKSKIKDMCATDKHKYSDVDIRRVDHQTSAGLQSKAGGKRMMEYGFSYLEDVKGDMKDKLLLPRKKLGDQAEVSLDGGSLDMKTQDLRNNSVKKRKQLENLNGLDSKEYAKEESSEIGSGWEKKSRVQKTAGKNPSANKGAGHKSNSMLTPFMSSNDHLVDGMENVRSVDKDQQLQKPRRKLASQHALDGIDLMRRVFGSGEVSEATTSSSSKVTGSRKNRANFAEVKGSPVESVSSSPFRTFRPDKLTSTAEEIFGKDDGGSNRPPVDSNPGSCWNGEGVGEINQSFLKKNVKYESEIDVPNHAMCKEIRNEDKNRIPERSRSKFSEDEKTLISRRDLERQLPSDGRMEKQVAVKENQDSNLKLCANTNRKVASQQNLMLDYEAEKKVNHLQREERNGISKLVSLCQSNGGQKMGVHQLVPGSQREGMFNEVPVDSRKGDVSKASNHPGTVGNRNGAQHSPSCRSMKSSSQNATNALKEAKELRDYADRLKSSGFDFESNEAYFQAALQFLHGAFLLETFTNESGKNGEITPIQAYNTAAKLYESCAHEYERCQEMAAAALAYKCIEVAYMRVVYCKHSSASRDGNELQATLHIASQGESPSSSASDVDNLNNQVTADKATSSKGAPSYITGNHVIVARNRPNFIRLLDFTQDVNFALEASRKSQNAFAVANVTLEEAQNTERITTIRRVIDFSFQDVDGLIRLVRLAMEAINCSGFGGARD</sequence>